<name>A0AAV2A4H7_9ARAC</name>
<dbReference type="AlphaFoldDB" id="A0AAV2A4H7"/>
<comment type="caution">
    <text evidence="2">The sequence shown here is derived from an EMBL/GenBank/DDBJ whole genome shotgun (WGS) entry which is preliminary data.</text>
</comment>
<protein>
    <submittedName>
        <fullName evidence="2">Uncharacterized protein</fullName>
    </submittedName>
</protein>
<feature type="transmembrane region" description="Helical" evidence="1">
    <location>
        <begin position="12"/>
        <end position="32"/>
    </location>
</feature>
<sequence>WLKIVVSISLGTRIISVPCIFVSVLFLIKLVLHKNLNG</sequence>
<accession>A0AAV2A4H7</accession>
<keyword evidence="1" id="KW-1133">Transmembrane helix</keyword>
<keyword evidence="3" id="KW-1185">Reference proteome</keyword>
<keyword evidence="1" id="KW-0812">Transmembrane</keyword>
<feature type="non-terminal residue" evidence="2">
    <location>
        <position position="1"/>
    </location>
</feature>
<keyword evidence="1" id="KW-0472">Membrane</keyword>
<evidence type="ECO:0000313" key="3">
    <source>
        <dbReference type="Proteomes" id="UP001497382"/>
    </source>
</evidence>
<dbReference type="EMBL" id="CAXIEN010000117">
    <property type="protein sequence ID" value="CAL1278887.1"/>
    <property type="molecule type" value="Genomic_DNA"/>
</dbReference>
<evidence type="ECO:0000256" key="1">
    <source>
        <dbReference type="SAM" id="Phobius"/>
    </source>
</evidence>
<proteinExistence type="predicted"/>
<organism evidence="2 3">
    <name type="scientific">Larinioides sclopetarius</name>
    <dbReference type="NCBI Taxonomy" id="280406"/>
    <lineage>
        <taxon>Eukaryota</taxon>
        <taxon>Metazoa</taxon>
        <taxon>Ecdysozoa</taxon>
        <taxon>Arthropoda</taxon>
        <taxon>Chelicerata</taxon>
        <taxon>Arachnida</taxon>
        <taxon>Araneae</taxon>
        <taxon>Araneomorphae</taxon>
        <taxon>Entelegynae</taxon>
        <taxon>Araneoidea</taxon>
        <taxon>Araneidae</taxon>
        <taxon>Larinioides</taxon>
    </lineage>
</organism>
<dbReference type="Proteomes" id="UP001497382">
    <property type="component" value="Unassembled WGS sequence"/>
</dbReference>
<evidence type="ECO:0000313" key="2">
    <source>
        <dbReference type="EMBL" id="CAL1278887.1"/>
    </source>
</evidence>
<reference evidence="2 3" key="1">
    <citation type="submission" date="2024-04" db="EMBL/GenBank/DDBJ databases">
        <authorList>
            <person name="Rising A."/>
            <person name="Reimegard J."/>
            <person name="Sonavane S."/>
            <person name="Akerstrom W."/>
            <person name="Nylinder S."/>
            <person name="Hedman E."/>
            <person name="Kallberg Y."/>
        </authorList>
    </citation>
    <scope>NUCLEOTIDE SEQUENCE [LARGE SCALE GENOMIC DNA]</scope>
</reference>
<gene>
    <name evidence="2" type="ORF">LARSCL_LOCUS10042</name>
</gene>